<dbReference type="PANTHER" id="PTHR21666:SF270">
    <property type="entry name" value="MUREIN HYDROLASE ACTIVATOR ENVC"/>
    <property type="match status" value="1"/>
</dbReference>
<name>A0A2A4BAE7_9SPHN</name>
<evidence type="ECO:0000259" key="2">
    <source>
        <dbReference type="Pfam" id="PF01551"/>
    </source>
</evidence>
<dbReference type="CDD" id="cd12797">
    <property type="entry name" value="M23_peptidase"/>
    <property type="match status" value="1"/>
</dbReference>
<evidence type="ECO:0000313" key="4">
    <source>
        <dbReference type="Proteomes" id="UP000218366"/>
    </source>
</evidence>
<keyword evidence="1" id="KW-0175">Coiled coil</keyword>
<proteinExistence type="predicted"/>
<dbReference type="Pfam" id="PF01551">
    <property type="entry name" value="Peptidase_M23"/>
    <property type="match status" value="1"/>
</dbReference>
<dbReference type="SUPFAM" id="SSF57997">
    <property type="entry name" value="Tropomyosin"/>
    <property type="match status" value="1"/>
</dbReference>
<dbReference type="PANTHER" id="PTHR21666">
    <property type="entry name" value="PEPTIDASE-RELATED"/>
    <property type="match status" value="1"/>
</dbReference>
<gene>
    <name evidence="3" type="ORF">COC42_02475</name>
</gene>
<evidence type="ECO:0000256" key="1">
    <source>
        <dbReference type="SAM" id="Coils"/>
    </source>
</evidence>
<evidence type="ECO:0000313" key="3">
    <source>
        <dbReference type="EMBL" id="PCD04646.1"/>
    </source>
</evidence>
<accession>A0A2A4BAE7</accession>
<reference evidence="3 4" key="1">
    <citation type="submission" date="2017-09" db="EMBL/GenBank/DDBJ databases">
        <title>Sphingomonas spermidinifaciens 9NM-10, whole genome shotgun sequence.</title>
        <authorList>
            <person name="Feng G."/>
            <person name="Zhu H."/>
        </authorList>
    </citation>
    <scope>NUCLEOTIDE SEQUENCE [LARGE SCALE GENOMIC DNA]</scope>
    <source>
        <strain evidence="3 4">9NM-10</strain>
    </source>
</reference>
<feature type="domain" description="M23ase beta-sheet core" evidence="2">
    <location>
        <begin position="284"/>
        <end position="367"/>
    </location>
</feature>
<organism evidence="3 4">
    <name type="scientific">Sphingomonas spermidinifaciens</name>
    <dbReference type="NCBI Taxonomy" id="1141889"/>
    <lineage>
        <taxon>Bacteria</taxon>
        <taxon>Pseudomonadati</taxon>
        <taxon>Pseudomonadota</taxon>
        <taxon>Alphaproteobacteria</taxon>
        <taxon>Sphingomonadales</taxon>
        <taxon>Sphingomonadaceae</taxon>
        <taxon>Sphingomonas</taxon>
    </lineage>
</organism>
<dbReference type="InterPro" id="IPR050570">
    <property type="entry name" value="Cell_wall_metabolism_enzyme"/>
</dbReference>
<dbReference type="GO" id="GO:0004222">
    <property type="term" value="F:metalloendopeptidase activity"/>
    <property type="evidence" value="ECO:0007669"/>
    <property type="project" value="TreeGrafter"/>
</dbReference>
<sequence length="375" mass="39763">MIALPALLMPVATGAQQAGVDQREQLVRANRASRAAQARAEALEKQADAAKNAAEQARREQAAVAARAEAAEADIAAARARIALVDRALADQRRRLDAQRAPTMRLVAALQSLARRPASLALLQPGSTRDAVHVRALLAGIVPVVRARSAAVQGEIERTRRLRRGAELAAASLRDGRARLEAERQKLLELESASRLRSRQLARGALTESDRAIALGEEARDIVDQIAVADAAKTTRARLLELGEPLPRPDAAAEKFEAPPPYRLPVRGRIVTGLGEISESGVRSRGLTIEVAAGTPVVAPAPGRVMFARRFGGYGTVVILDHGEGWTTLLSGLDGAQVSPGGAVGAGMPLGRAGPRVTVELRRRGQPFDLVALLR</sequence>
<dbReference type="InterPro" id="IPR011055">
    <property type="entry name" value="Dup_hybrid_motif"/>
</dbReference>
<feature type="coiled-coil region" evidence="1">
    <location>
        <begin position="26"/>
        <end position="88"/>
    </location>
</feature>
<protein>
    <submittedName>
        <fullName evidence="3">Metalloendopeptidase</fullName>
    </submittedName>
</protein>
<dbReference type="InterPro" id="IPR016047">
    <property type="entry name" value="M23ase_b-sheet_dom"/>
</dbReference>
<comment type="caution">
    <text evidence="3">The sequence shown here is derived from an EMBL/GenBank/DDBJ whole genome shotgun (WGS) entry which is preliminary data.</text>
</comment>
<dbReference type="Gene3D" id="2.70.70.10">
    <property type="entry name" value="Glucose Permease (Domain IIA)"/>
    <property type="match status" value="1"/>
</dbReference>
<keyword evidence="4" id="KW-1185">Reference proteome</keyword>
<dbReference type="SUPFAM" id="SSF51261">
    <property type="entry name" value="Duplicated hybrid motif"/>
    <property type="match status" value="1"/>
</dbReference>
<dbReference type="OrthoDB" id="9809144at2"/>
<dbReference type="Proteomes" id="UP000218366">
    <property type="component" value="Unassembled WGS sequence"/>
</dbReference>
<dbReference type="EMBL" id="NWMW01000001">
    <property type="protein sequence ID" value="PCD04646.1"/>
    <property type="molecule type" value="Genomic_DNA"/>
</dbReference>
<dbReference type="AlphaFoldDB" id="A0A2A4BAE7"/>